<proteinExistence type="inferred from homology"/>
<dbReference type="PANTHER" id="PTHR12949:SF0">
    <property type="entry name" value="DNA-DIRECTED RNA POLYMERASE III SUBUNIT RPC3"/>
    <property type="match status" value="1"/>
</dbReference>
<dbReference type="EMBL" id="GEDV01007168">
    <property type="protein sequence ID" value="JAP81389.1"/>
    <property type="molecule type" value="Transcribed_RNA"/>
</dbReference>
<feature type="compositionally biased region" description="Basic and acidic residues" evidence="7">
    <location>
        <begin position="199"/>
        <end position="218"/>
    </location>
</feature>
<feature type="region of interest" description="Disordered" evidence="7">
    <location>
        <begin position="197"/>
        <end position="218"/>
    </location>
</feature>
<name>A0A131YQ52_RHIAP</name>
<dbReference type="GO" id="GO:0005666">
    <property type="term" value="C:RNA polymerase III complex"/>
    <property type="evidence" value="ECO:0007669"/>
    <property type="project" value="UniProtKB-UniRule"/>
</dbReference>
<sequence>MSHVKIRACSLILKDHFGPVVQTVGEALLKVSWRSLGEIARATNLPLSKIKKSLMVLIHQNLANFEAHPRGTVKYSINADRVLCLVRYSRYIYCTKMLYGEAGEFIVEEILLNGRLCMSSVLQKVLERQQGAGIAESVKEKFVDLVKTSFLCRVPYPDPDAPASKIPSLILPDDVMYKIPEVKMYLLKQKLAAEASEEPPAKKVKMEDPKGDKQPDEKEYWRVNIDRFDQHLRDQLIVEALSKRIGAKAGEVVRTMLRLSETRCNPKDAFSAPVSRNEIHQFLKRETTFSPQELDSYLSLVADDALGLVRRTDERGGMFSVNLEHALRLLAEGVLASIVQDRFGAKSCRIFRLLLQKKYLEQKQIEELAMITARDAKEMTYKMFEEKFVLAQELPRTPDYAPSRMIYLFHVDIPQLSRQVLEWCYKAMSNMMLRRMHVTEEQKRLLDKKQRVDLILSTMRPENSSPEQIAEVKEMVTPPERRQLAYVRHVTSNIGLGEVQLDKTILVLQLYINSLSK</sequence>
<accession>A0A131YQ52</accession>
<dbReference type="InterPro" id="IPR013197">
    <property type="entry name" value="RNA_pol_III_RPC82-rel_HTH"/>
</dbReference>
<dbReference type="Pfam" id="PF20912">
    <property type="entry name" value="RPC3_helical"/>
    <property type="match status" value="1"/>
</dbReference>
<evidence type="ECO:0000256" key="3">
    <source>
        <dbReference type="ARBA" id="ARBA00022478"/>
    </source>
</evidence>
<dbReference type="GO" id="GO:0006351">
    <property type="term" value="P:DNA-templated transcription"/>
    <property type="evidence" value="ECO:0007669"/>
    <property type="project" value="InterPro"/>
</dbReference>
<reference evidence="11" key="1">
    <citation type="journal article" date="2016" name="Ticks Tick Borne Dis.">
        <title>De novo assembly and annotation of the salivary gland transcriptome of Rhipicephalus appendiculatus male and female ticks during blood feeding.</title>
        <authorList>
            <person name="de Castro M.H."/>
            <person name="de Klerk D."/>
            <person name="Pienaar R."/>
            <person name="Latif A.A."/>
            <person name="Rees D.J."/>
            <person name="Mans B.J."/>
        </authorList>
    </citation>
    <scope>NUCLEOTIDE SEQUENCE</scope>
    <source>
        <tissue evidence="11">Salivary glands</tissue>
    </source>
</reference>
<dbReference type="FunFam" id="1.10.10.10:FF:000199">
    <property type="entry name" value="DNA-directed RNA polymerase III subunit RPC3"/>
    <property type="match status" value="1"/>
</dbReference>
<dbReference type="InterPro" id="IPR039748">
    <property type="entry name" value="RPC3"/>
</dbReference>
<evidence type="ECO:0000256" key="5">
    <source>
        <dbReference type="ARBA" id="ARBA00023242"/>
    </source>
</evidence>
<dbReference type="Gene3D" id="6.10.140.1450">
    <property type="match status" value="1"/>
</dbReference>
<dbReference type="Pfam" id="PF08221">
    <property type="entry name" value="HTH_9"/>
    <property type="match status" value="1"/>
</dbReference>
<evidence type="ECO:0000259" key="9">
    <source>
        <dbReference type="Pfam" id="PF08221"/>
    </source>
</evidence>
<protein>
    <recommendedName>
        <fullName evidence="6">DNA-directed RNA polymerase III subunit RPC3</fullName>
        <shortName evidence="6">RNA polymerase III subunit C3</shortName>
    </recommendedName>
</protein>
<dbReference type="Gene3D" id="1.10.10.10">
    <property type="entry name" value="Winged helix-like DNA-binding domain superfamily/Winged helix DNA-binding domain"/>
    <property type="match status" value="4"/>
</dbReference>
<feature type="domain" description="DNA-directed RNA polymerase III subunit RPC3 winged-helix" evidence="10">
    <location>
        <begin position="336"/>
        <end position="411"/>
    </location>
</feature>
<dbReference type="GO" id="GO:0003697">
    <property type="term" value="F:single-stranded DNA binding"/>
    <property type="evidence" value="ECO:0007669"/>
    <property type="project" value="UniProtKB-UniRule"/>
</dbReference>
<dbReference type="InterPro" id="IPR036388">
    <property type="entry name" value="WH-like_DNA-bd_sf"/>
</dbReference>
<comment type="similarity">
    <text evidence="2 6">Belongs to the eukaryotic RPC3/POLR3C RNA polymerase subunit family.</text>
</comment>
<comment type="subcellular location">
    <subcellularLocation>
        <location evidence="1 6">Nucleus</location>
    </subcellularLocation>
</comment>
<feature type="domain" description="RNA polymerase III subunit RPC82-related helix-turn-helix" evidence="9">
    <location>
        <begin position="9"/>
        <end position="65"/>
    </location>
</feature>
<evidence type="ECO:0000256" key="7">
    <source>
        <dbReference type="SAM" id="MobiDB-lite"/>
    </source>
</evidence>
<dbReference type="InterPro" id="IPR055207">
    <property type="entry name" value="POLR3C_WHD"/>
</dbReference>
<dbReference type="Pfam" id="PF05645">
    <property type="entry name" value="RNA_pol_Rpc82"/>
    <property type="match status" value="1"/>
</dbReference>
<evidence type="ECO:0000256" key="6">
    <source>
        <dbReference type="RuleBase" id="RU367076"/>
    </source>
</evidence>
<evidence type="ECO:0000256" key="1">
    <source>
        <dbReference type="ARBA" id="ARBA00004123"/>
    </source>
</evidence>
<comment type="function">
    <text evidence="6">DNA-dependent RNA polymerase catalyzes the transcription of DNA into RNA using the four ribonucleoside triphosphates as substrates. Specific core component of RNA polymerase III which synthesizes small RNAs, such as 5S rRNA and tRNAs.</text>
</comment>
<feature type="domain" description="RNA polymerase III Rpc82 C -terminal" evidence="8">
    <location>
        <begin position="187"/>
        <end position="328"/>
    </location>
</feature>
<dbReference type="Pfam" id="PF22536">
    <property type="entry name" value="WHD_POLR3C"/>
    <property type="match status" value="1"/>
</dbReference>
<evidence type="ECO:0000259" key="10">
    <source>
        <dbReference type="Pfam" id="PF22536"/>
    </source>
</evidence>
<dbReference type="InterPro" id="IPR008806">
    <property type="entry name" value="RNA_pol_III_Rpc82_C"/>
</dbReference>
<evidence type="ECO:0000256" key="4">
    <source>
        <dbReference type="ARBA" id="ARBA00023163"/>
    </source>
</evidence>
<dbReference type="PANTHER" id="PTHR12949">
    <property type="entry name" value="RNA POLYMERASE III DNA DIRECTED -RELATED"/>
    <property type="match status" value="1"/>
</dbReference>
<keyword evidence="3 6" id="KW-0240">DNA-directed RNA polymerase</keyword>
<evidence type="ECO:0000256" key="2">
    <source>
        <dbReference type="ARBA" id="ARBA00007206"/>
    </source>
</evidence>
<organism evidence="11">
    <name type="scientific">Rhipicephalus appendiculatus</name>
    <name type="common">Brown ear tick</name>
    <dbReference type="NCBI Taxonomy" id="34631"/>
    <lineage>
        <taxon>Eukaryota</taxon>
        <taxon>Metazoa</taxon>
        <taxon>Ecdysozoa</taxon>
        <taxon>Arthropoda</taxon>
        <taxon>Chelicerata</taxon>
        <taxon>Arachnida</taxon>
        <taxon>Acari</taxon>
        <taxon>Parasitiformes</taxon>
        <taxon>Ixodida</taxon>
        <taxon>Ixodoidea</taxon>
        <taxon>Ixodidae</taxon>
        <taxon>Rhipicephalinae</taxon>
        <taxon>Rhipicephalus</taxon>
        <taxon>Rhipicephalus</taxon>
    </lineage>
</organism>
<evidence type="ECO:0000259" key="8">
    <source>
        <dbReference type="Pfam" id="PF05645"/>
    </source>
</evidence>
<dbReference type="AlphaFoldDB" id="A0A131YQ52"/>
<keyword evidence="5 6" id="KW-0539">Nucleus</keyword>
<comment type="subunit">
    <text evidence="6">Component of the RNA polymerase III (Pol III) complex consisting of 17 subunits.</text>
</comment>
<evidence type="ECO:0000313" key="11">
    <source>
        <dbReference type="EMBL" id="JAP81389.1"/>
    </source>
</evidence>
<keyword evidence="4 6" id="KW-0804">Transcription</keyword>